<evidence type="ECO:0000313" key="4">
    <source>
        <dbReference type="Proteomes" id="UP000014680"/>
    </source>
</evidence>
<dbReference type="RefSeq" id="XP_004185817.1">
    <property type="nucleotide sequence ID" value="XM_004185769.1"/>
</dbReference>
<dbReference type="Gene3D" id="3.90.950.20">
    <property type="entry name" value="CinA-like"/>
    <property type="match status" value="1"/>
</dbReference>
<feature type="signal peptide" evidence="1">
    <location>
        <begin position="1"/>
        <end position="16"/>
    </location>
</feature>
<evidence type="ECO:0000256" key="1">
    <source>
        <dbReference type="SAM" id="SignalP"/>
    </source>
</evidence>
<organism evidence="3 4">
    <name type="scientific">Entamoeba invadens IP1</name>
    <dbReference type="NCBI Taxonomy" id="370355"/>
    <lineage>
        <taxon>Eukaryota</taxon>
        <taxon>Amoebozoa</taxon>
        <taxon>Evosea</taxon>
        <taxon>Archamoebae</taxon>
        <taxon>Mastigamoebida</taxon>
        <taxon>Entamoebidae</taxon>
        <taxon>Entamoeba</taxon>
    </lineage>
</organism>
<feature type="chain" id="PRO_5001980539" description="CinA C-terminal domain-containing protein" evidence="1">
    <location>
        <begin position="17"/>
        <end position="201"/>
    </location>
</feature>
<dbReference type="SUPFAM" id="SSF142433">
    <property type="entry name" value="CinA-like"/>
    <property type="match status" value="1"/>
</dbReference>
<dbReference type="EMBL" id="KB206969">
    <property type="protein sequence ID" value="ELP86471.1"/>
    <property type="molecule type" value="Genomic_DNA"/>
</dbReference>
<dbReference type="OMA" id="FKFLNMD"/>
<accession>A0A0A1U457</accession>
<dbReference type="AlphaFoldDB" id="A0A0A1U457"/>
<sequence>MILFNVLTLSFVCVNAFLMKDNVKLSGTKNSIENTEFMSMPNYTSIALEIQTLLLKQKKTVSTAESCTSGKIAAALSCISNASKVFKGGIVAYCNEAKENLLKVPHHIIANYTEVSEQTIKEMLKGSMSAYRSDYAIASTGYAELDITAPKERQGLIYIGVSSKDKFSIKELHVTGARVDNTNEAVTEALTLFVEFLKADN</sequence>
<keyword evidence="4" id="KW-1185">Reference proteome</keyword>
<dbReference type="NCBIfam" id="TIGR00199">
    <property type="entry name" value="PncC_domain"/>
    <property type="match status" value="1"/>
</dbReference>
<keyword evidence="1" id="KW-0732">Signal</keyword>
<dbReference type="InterPro" id="IPR008136">
    <property type="entry name" value="CinA_C"/>
</dbReference>
<protein>
    <recommendedName>
        <fullName evidence="2">CinA C-terminal domain-containing protein</fullName>
    </recommendedName>
</protein>
<gene>
    <name evidence="3" type="ORF">EIN_032620</name>
</gene>
<feature type="domain" description="CinA C-terminal" evidence="2">
    <location>
        <begin position="45"/>
        <end position="196"/>
    </location>
</feature>
<dbReference type="OrthoDB" id="2350783at2759"/>
<reference evidence="3 4" key="1">
    <citation type="submission" date="2012-10" db="EMBL/GenBank/DDBJ databases">
        <authorList>
            <person name="Zafar N."/>
            <person name="Inman J."/>
            <person name="Hall N."/>
            <person name="Lorenzi H."/>
            <person name="Caler E."/>
        </authorList>
    </citation>
    <scope>NUCLEOTIDE SEQUENCE [LARGE SCALE GENOMIC DNA]</scope>
    <source>
        <strain evidence="3 4">IP1</strain>
    </source>
</reference>
<dbReference type="Proteomes" id="UP000014680">
    <property type="component" value="Unassembled WGS sequence"/>
</dbReference>
<dbReference type="VEuPathDB" id="AmoebaDB:EIN_032620"/>
<evidence type="ECO:0000259" key="2">
    <source>
        <dbReference type="Pfam" id="PF02464"/>
    </source>
</evidence>
<name>A0A0A1U457_ENTIV</name>
<evidence type="ECO:0000313" key="3">
    <source>
        <dbReference type="EMBL" id="ELP86471.1"/>
    </source>
</evidence>
<dbReference type="Pfam" id="PF02464">
    <property type="entry name" value="CinA"/>
    <property type="match status" value="1"/>
</dbReference>
<dbReference type="InterPro" id="IPR036653">
    <property type="entry name" value="CinA-like_C"/>
</dbReference>
<dbReference type="GeneID" id="14885390"/>
<dbReference type="KEGG" id="eiv:EIN_032620"/>
<proteinExistence type="predicted"/>